<evidence type="ECO:0000313" key="2">
    <source>
        <dbReference type="Proteomes" id="UP000283762"/>
    </source>
</evidence>
<dbReference type="Proteomes" id="UP000283762">
    <property type="component" value="Unassembled WGS sequence"/>
</dbReference>
<dbReference type="AlphaFoldDB" id="A0A414PEA1"/>
<name>A0A414PEA1_BACSE</name>
<protein>
    <submittedName>
        <fullName evidence="1">Uncharacterized protein</fullName>
    </submittedName>
</protein>
<evidence type="ECO:0000313" key="1">
    <source>
        <dbReference type="EMBL" id="RHF65180.1"/>
    </source>
</evidence>
<sequence>MQIIKCDECNNYFELPSDATDRLERVRKAGSGSIYLKCPHCKETTSFNRFTPIFTNSSLPDKVDSKQNDIVYGLLPKKYEQCIEEKGLSIIIKKEQYILYSINELFKSIDIDRNSYLQIYQLKGFSHTLESISEISNKGKKILDNALSIGEGNGSILFVEKENEEYSLYVFYLDGAYIEALQITLDDIIDMIRN</sequence>
<dbReference type="RefSeq" id="WP_118207625.1">
    <property type="nucleotide sequence ID" value="NZ_QRHJ01000158.1"/>
</dbReference>
<proteinExistence type="predicted"/>
<gene>
    <name evidence="1" type="ORF">DW668_19220</name>
</gene>
<reference evidence="1 2" key="1">
    <citation type="submission" date="2018-08" db="EMBL/GenBank/DDBJ databases">
        <title>A genome reference for cultivated species of the human gut microbiota.</title>
        <authorList>
            <person name="Zou Y."/>
            <person name="Xue W."/>
            <person name="Luo G."/>
        </authorList>
    </citation>
    <scope>NUCLEOTIDE SEQUENCE [LARGE SCALE GENOMIC DNA]</scope>
    <source>
        <strain evidence="1 2">AM25-16</strain>
    </source>
</reference>
<organism evidence="1 2">
    <name type="scientific">Bacteroides stercoris</name>
    <dbReference type="NCBI Taxonomy" id="46506"/>
    <lineage>
        <taxon>Bacteria</taxon>
        <taxon>Pseudomonadati</taxon>
        <taxon>Bacteroidota</taxon>
        <taxon>Bacteroidia</taxon>
        <taxon>Bacteroidales</taxon>
        <taxon>Bacteroidaceae</taxon>
        <taxon>Bacteroides</taxon>
    </lineage>
</organism>
<dbReference type="EMBL" id="QRHJ01000158">
    <property type="protein sequence ID" value="RHF65180.1"/>
    <property type="molecule type" value="Genomic_DNA"/>
</dbReference>
<accession>A0A414PEA1</accession>
<comment type="caution">
    <text evidence="1">The sequence shown here is derived from an EMBL/GenBank/DDBJ whole genome shotgun (WGS) entry which is preliminary data.</text>
</comment>